<feature type="domain" description="DUF8077" evidence="3">
    <location>
        <begin position="7"/>
        <end position="134"/>
    </location>
</feature>
<feature type="compositionally biased region" description="Polar residues" evidence="1">
    <location>
        <begin position="293"/>
        <end position="303"/>
    </location>
</feature>
<dbReference type="InterPro" id="IPR058390">
    <property type="entry name" value="DUF8077"/>
</dbReference>
<dbReference type="AlphaFoldDB" id="A0A1I7SMC3"/>
<accession>A0A1I7SMC3</accession>
<evidence type="ECO:0000313" key="5">
    <source>
        <dbReference type="WBParaSite" id="BXY_1420700.1"/>
    </source>
</evidence>
<name>A0A1I7SMC3_BURXY</name>
<feature type="region of interest" description="Disordered" evidence="1">
    <location>
        <begin position="243"/>
        <end position="274"/>
    </location>
</feature>
<sequence>MDRTLQELNLIDWSAGFRMAYCQETPLIELIEPFKDAIVRMANRYCKNATACRLEKPVVFNKHLVVLLDGFPKRDNRIAIFRFYVVLPHEAKVIGRKIEKPLLSTKILTEILRSQSAEITNRLGWHIISRERYPRFDPVTTFMNRALIPIGIVAGLLMLFLAYWSSTIISGQSIYSGDGWMVTGSSGGKNAALRRTMEIIEEQKYRFDHMEKHRVSGENVYVYHAVPRPGVRINPQESQIQIRASELPKNPEIARQSSSSTPAESDYGSEAQDKVPEIVIMHARDSSRDTMDSGPNSRRTSITGHRRTSGMRRMSAFDAFKAKNRGFFGGGGGTRPERQKRWKTGSIMLNQFGSKEGKL</sequence>
<evidence type="ECO:0000256" key="1">
    <source>
        <dbReference type="SAM" id="MobiDB-lite"/>
    </source>
</evidence>
<keyword evidence="2" id="KW-1133">Transmembrane helix</keyword>
<reference evidence="5" key="1">
    <citation type="submission" date="2016-11" db="UniProtKB">
        <authorList>
            <consortium name="WormBaseParasite"/>
        </authorList>
    </citation>
    <scope>IDENTIFICATION</scope>
</reference>
<keyword evidence="2" id="KW-0472">Membrane</keyword>
<dbReference type="eggNOG" id="ENOG502S40E">
    <property type="taxonomic scope" value="Eukaryota"/>
</dbReference>
<dbReference type="Pfam" id="PF26284">
    <property type="entry name" value="DUF8077"/>
    <property type="match status" value="1"/>
</dbReference>
<organism evidence="4 5">
    <name type="scientific">Bursaphelenchus xylophilus</name>
    <name type="common">Pinewood nematode worm</name>
    <name type="synonym">Aphelenchoides xylophilus</name>
    <dbReference type="NCBI Taxonomy" id="6326"/>
    <lineage>
        <taxon>Eukaryota</taxon>
        <taxon>Metazoa</taxon>
        <taxon>Ecdysozoa</taxon>
        <taxon>Nematoda</taxon>
        <taxon>Chromadorea</taxon>
        <taxon>Rhabditida</taxon>
        <taxon>Tylenchina</taxon>
        <taxon>Tylenchomorpha</taxon>
        <taxon>Aphelenchoidea</taxon>
        <taxon>Aphelenchoididae</taxon>
        <taxon>Bursaphelenchus</taxon>
    </lineage>
</organism>
<dbReference type="WBParaSite" id="BXY_1420700.1">
    <property type="protein sequence ID" value="BXY_1420700.1"/>
    <property type="gene ID" value="BXY_1420700"/>
</dbReference>
<feature type="transmembrane region" description="Helical" evidence="2">
    <location>
        <begin position="142"/>
        <end position="164"/>
    </location>
</feature>
<dbReference type="Proteomes" id="UP000095284">
    <property type="component" value="Unplaced"/>
</dbReference>
<evidence type="ECO:0000313" key="4">
    <source>
        <dbReference type="Proteomes" id="UP000095284"/>
    </source>
</evidence>
<evidence type="ECO:0000259" key="3">
    <source>
        <dbReference type="Pfam" id="PF26284"/>
    </source>
</evidence>
<evidence type="ECO:0000256" key="2">
    <source>
        <dbReference type="SAM" id="Phobius"/>
    </source>
</evidence>
<keyword evidence="2" id="KW-0812">Transmembrane</keyword>
<protein>
    <submittedName>
        <fullName evidence="5">Zonular occludens toxin</fullName>
    </submittedName>
</protein>
<proteinExistence type="predicted"/>
<feature type="region of interest" description="Disordered" evidence="1">
    <location>
        <begin position="286"/>
        <end position="308"/>
    </location>
</feature>